<evidence type="ECO:0000313" key="15">
    <source>
        <dbReference type="Proteomes" id="UP000076858"/>
    </source>
</evidence>
<keyword evidence="8 13" id="KW-0735">Signal-anchor</keyword>
<dbReference type="GO" id="GO:0047223">
    <property type="term" value="F:beta-1,3-galactosyl-O-glycosyl-glycoprotein beta-1,3-N-acetylglucosaminyltransferase activity"/>
    <property type="evidence" value="ECO:0007669"/>
    <property type="project" value="TreeGrafter"/>
</dbReference>
<dbReference type="InterPro" id="IPR004139">
    <property type="entry name" value="Glyco_trans_13"/>
</dbReference>
<dbReference type="Gene3D" id="3.90.550.10">
    <property type="entry name" value="Spore Coat Polysaccharide Biosynthesis Protein SpsA, Chain A"/>
    <property type="match status" value="1"/>
</dbReference>
<dbReference type="InterPro" id="IPR052463">
    <property type="entry name" value="O-linked_mannose_GnT"/>
</dbReference>
<evidence type="ECO:0000313" key="14">
    <source>
        <dbReference type="EMBL" id="KZS21905.1"/>
    </source>
</evidence>
<evidence type="ECO:0000256" key="6">
    <source>
        <dbReference type="ARBA" id="ARBA00022692"/>
    </source>
</evidence>
<comment type="caution">
    <text evidence="14">The sequence shown here is derived from an EMBL/GenBank/DDBJ whole genome shotgun (WGS) entry which is preliminary data.</text>
</comment>
<accession>A0A0P5VDN0</accession>
<keyword evidence="5" id="KW-0808">Transferase</keyword>
<proteinExistence type="inferred from homology"/>
<dbReference type="InterPro" id="IPR029044">
    <property type="entry name" value="Nucleotide-diphossugar_trans"/>
</dbReference>
<comment type="function">
    <text evidence="13">Initiates complex N-linked carbohydrate formation. Essential for the conversion of high-mannose to hybrid and complex N-glycans.</text>
</comment>
<dbReference type="Pfam" id="PF03071">
    <property type="entry name" value="GNT-I"/>
    <property type="match status" value="1"/>
</dbReference>
<dbReference type="UniPathway" id="UPA00378"/>
<dbReference type="PANTHER" id="PTHR46396">
    <property type="entry name" value="PROTEIN O-LINKED-MANNOSE BETA-1,2-N-ACETYLGLUCOSAMINYLTRANSFERASE 1"/>
    <property type="match status" value="1"/>
</dbReference>
<dbReference type="GO" id="GO:0003827">
    <property type="term" value="F:alpha-1,3-mannosylglycoprotein 2-beta-N-acetylglucosaminyltransferase activity"/>
    <property type="evidence" value="ECO:0007669"/>
    <property type="project" value="UniProtKB-UniRule"/>
</dbReference>
<evidence type="ECO:0000256" key="9">
    <source>
        <dbReference type="ARBA" id="ARBA00022989"/>
    </source>
</evidence>
<evidence type="ECO:0000256" key="8">
    <source>
        <dbReference type="ARBA" id="ARBA00022968"/>
    </source>
</evidence>
<evidence type="ECO:0000256" key="12">
    <source>
        <dbReference type="ARBA" id="ARBA00023211"/>
    </source>
</evidence>
<protein>
    <recommendedName>
        <fullName evidence="13">Alpha-1,3-mannosyl-glycoprotein 2-beta-N-acetylglucosaminyltransferase</fullName>
        <shortName evidence="13">GNT-I</shortName>
        <shortName evidence="13">GlcNAc-T I</shortName>
        <ecNumber evidence="13">2.4.1.101</ecNumber>
    </recommendedName>
    <alternativeName>
        <fullName evidence="13">N-glycosyl-oligosaccharide-glycoprotein N-acetylglucosaminyltransferase I</fullName>
    </alternativeName>
</protein>
<keyword evidence="12 13" id="KW-0464">Manganese</keyword>
<evidence type="ECO:0000256" key="3">
    <source>
        <dbReference type="ARBA" id="ARBA00006492"/>
    </source>
</evidence>
<dbReference type="EMBL" id="LRGB01000007">
    <property type="protein sequence ID" value="KZS21905.1"/>
    <property type="molecule type" value="Genomic_DNA"/>
</dbReference>
<dbReference type="STRING" id="35525.A0A0P5VDN0"/>
<dbReference type="AlphaFoldDB" id="A0A0P5VDN0"/>
<feature type="transmembrane region" description="Helical" evidence="13">
    <location>
        <begin position="63"/>
        <end position="84"/>
    </location>
</feature>
<evidence type="ECO:0000256" key="13">
    <source>
        <dbReference type="RuleBase" id="RU368119"/>
    </source>
</evidence>
<keyword evidence="9 13" id="KW-1133">Transmembrane helix</keyword>
<evidence type="ECO:0000256" key="5">
    <source>
        <dbReference type="ARBA" id="ARBA00022679"/>
    </source>
</evidence>
<keyword evidence="4 13" id="KW-0328">Glycosyltransferase</keyword>
<dbReference type="InterPro" id="IPR039477">
    <property type="entry name" value="ILEI/PANDER_dom"/>
</dbReference>
<evidence type="ECO:0000256" key="2">
    <source>
        <dbReference type="ARBA" id="ARBA00004922"/>
    </source>
</evidence>
<dbReference type="GO" id="GO:0030145">
    <property type="term" value="F:manganese ion binding"/>
    <property type="evidence" value="ECO:0007669"/>
    <property type="project" value="UniProtKB-UniRule"/>
</dbReference>
<evidence type="ECO:0000256" key="11">
    <source>
        <dbReference type="ARBA" id="ARBA00023136"/>
    </source>
</evidence>
<comment type="similarity">
    <text evidence="3 13">Belongs to the glycosyltransferase 13 family.</text>
</comment>
<dbReference type="GO" id="GO:0016266">
    <property type="term" value="P:protein O-linked glycosylation via N-acetyl-galactosamine"/>
    <property type="evidence" value="ECO:0007669"/>
    <property type="project" value="TreeGrafter"/>
</dbReference>
<dbReference type="Pfam" id="PF15711">
    <property type="entry name" value="ILEI"/>
    <property type="match status" value="1"/>
</dbReference>
<comment type="subcellular location">
    <subcellularLocation>
        <location evidence="1 13">Golgi apparatus membrane</location>
        <topology evidence="1 13">Single-pass type II membrane protein</topology>
    </subcellularLocation>
</comment>
<keyword evidence="7 13" id="KW-0479">Metal-binding</keyword>
<evidence type="ECO:0000256" key="10">
    <source>
        <dbReference type="ARBA" id="ARBA00023034"/>
    </source>
</evidence>
<keyword evidence="10 13" id="KW-0333">Golgi apparatus</keyword>
<dbReference type="EC" id="2.4.1.101" evidence="13"/>
<evidence type="ECO:0000256" key="4">
    <source>
        <dbReference type="ARBA" id="ARBA00022676"/>
    </source>
</evidence>
<evidence type="ECO:0000256" key="1">
    <source>
        <dbReference type="ARBA" id="ARBA00004323"/>
    </source>
</evidence>
<name>A0A0P5VDN0_9CRUS</name>
<keyword evidence="15" id="KW-1185">Reference proteome</keyword>
<comment type="catalytic activity">
    <reaction evidence="13">
        <text>N(4)-(alpha-D-Man-(1-&gt;3)-[alpha-D-Man-(1-&gt;3)-[alpha-D-Man-(1-&gt;6)]-alpha-D-Man-(1-&gt;6)]-beta-D-Man-(1-&gt;4)-beta-D-GlcNAc-(1-&gt;4)-beta-D-GlcNAc)-L-asparaginyl-[protein] (N-glucan mannose isomer 5A1,2) + UDP-N-acetyl-alpha-D-glucosamine = N(4)-{beta-D-GlcNAc-(1-&gt;2)-alpha-D-Man-(1-&gt;3)-[alpha-D-Man-(1-&gt;3)-[alpha-D-Man-(1-&gt;6)]-alpha-D-Man-(1-&gt;6)]-beta-D-Man-(1-&gt;4)-beta-D-GlcNAc-(1-&gt;4)-beta-D-GlcNAc}-L-asparaginyl-[protein] + UDP + H(+)</text>
        <dbReference type="Rhea" id="RHEA:11456"/>
        <dbReference type="Rhea" id="RHEA-COMP:14367"/>
        <dbReference type="Rhea" id="RHEA-COMP:14368"/>
        <dbReference type="ChEBI" id="CHEBI:15378"/>
        <dbReference type="ChEBI" id="CHEBI:57705"/>
        <dbReference type="ChEBI" id="CHEBI:58223"/>
        <dbReference type="ChEBI" id="CHEBI:59087"/>
        <dbReference type="ChEBI" id="CHEBI:60625"/>
        <dbReference type="EC" id="2.4.1.101"/>
    </reaction>
</comment>
<reference evidence="14 15" key="1">
    <citation type="submission" date="2016-03" db="EMBL/GenBank/DDBJ databases">
        <title>EvidentialGene: Evidence-directed Construction of Genes on Genomes.</title>
        <authorList>
            <person name="Gilbert D.G."/>
            <person name="Choi J.-H."/>
            <person name="Mockaitis K."/>
            <person name="Colbourne J."/>
            <person name="Pfrender M."/>
        </authorList>
    </citation>
    <scope>NUCLEOTIDE SEQUENCE [LARGE SCALE GENOMIC DNA]</scope>
    <source>
        <strain evidence="14 15">Xinb3</strain>
        <tissue evidence="14">Complete organism</tissue>
    </source>
</reference>
<evidence type="ECO:0000256" key="7">
    <source>
        <dbReference type="ARBA" id="ARBA00022723"/>
    </source>
</evidence>
<dbReference type="FunFam" id="3.90.550.10:FF:000252">
    <property type="entry name" value="Protein O-linked-mannose beta-1,2-N-acetylglucosaminyltransferase 1"/>
    <property type="match status" value="1"/>
</dbReference>
<gene>
    <name evidence="14" type="ORF">APZ42_011046</name>
</gene>
<dbReference type="PANTHER" id="PTHR46396:SF1">
    <property type="entry name" value="PROTEIN O-LINKED-MANNOSE BETA-1,2-N-ACETYLGLUCOSAMINYLTRANSFERASE 1"/>
    <property type="match status" value="1"/>
</dbReference>
<keyword evidence="6 13" id="KW-0812">Transmembrane</keyword>
<dbReference type="PROSITE" id="PS52031">
    <property type="entry name" value="GG_LECTIN"/>
    <property type="match status" value="1"/>
</dbReference>
<keyword evidence="11 13" id="KW-0472">Membrane</keyword>
<dbReference type="SUPFAM" id="SSF53448">
    <property type="entry name" value="Nucleotide-diphospho-sugar transferases"/>
    <property type="match status" value="1"/>
</dbReference>
<comment type="pathway">
    <text evidence="2 13">Protein modification; protein glycosylation.</text>
</comment>
<comment type="cofactor">
    <cofactor evidence="13">
        <name>Mn(2+)</name>
        <dbReference type="ChEBI" id="CHEBI:29035"/>
    </cofactor>
    <text evidence="13">The cofactor is mostly bound to the substrate.</text>
</comment>
<dbReference type="Proteomes" id="UP000076858">
    <property type="component" value="Unassembled WGS sequence"/>
</dbReference>
<dbReference type="GO" id="GO:0000139">
    <property type="term" value="C:Golgi membrane"/>
    <property type="evidence" value="ECO:0007669"/>
    <property type="project" value="UniProtKB-SubCell"/>
</dbReference>
<sequence>MEKDQCTVDYYYHSWSKRWSTTTRSASRIVTSADNISTFSAATHQRGCRCNWIRMRRRIFAKLCRTTIVIVITLTILVNLIFILEFGYKSKLSFSDEPTSRANISDDGQSYQYLTLEIVSSQSRAAVSVDGAMMIDDNEVGKGRGIHVLVLNQRTGAVMARQIFDTYSPHEDEAMSLFVNLVSKGRIIVMTIKDEGSFHLKQPTRDLLQRYGSKNSQILGWRDTWIFVFEKGDNPQLRGVGGRCCEHLGKSSNFLSWGQPLSVTCKVRLSTDQHEEECQWPDTEENQRRREFCSRVEGYGSVCDCHQPTPITFQPSPIPNNQIRNVPVAIIASDRPRYLYRMLRSLLRVGGANKEMMTVFIDGYYEEPMQVVRLFGLKGIQHKPLGIKNARISQHYKASLSTLFKQHPDSRHAILVEEDLDVAPDFFHYFSQLVHLLDEDPTLYCVSAWNDHGYQHSAVNATLLYRVDTMPGLGWMLTRKLFKEELETLWPTQDKMWDWDMWMRKPSVRRDRECVIPDVPRTYHFGASGLNMNSFFQDTYFRKRALNNQADVQLHDIENMKAINYERVVETAVSNATVLDHTISPCEESFIPNVTGETFVVYMKMEHARDTITWLQIAKCFKIWDLDARGSHKGLWRFYLKNNSIVVVGVPFSPYSKFKPTKLNPIELHSTVTTRKSN</sequence>
<organism evidence="14 15">
    <name type="scientific">Daphnia magna</name>
    <dbReference type="NCBI Taxonomy" id="35525"/>
    <lineage>
        <taxon>Eukaryota</taxon>
        <taxon>Metazoa</taxon>
        <taxon>Ecdysozoa</taxon>
        <taxon>Arthropoda</taxon>
        <taxon>Crustacea</taxon>
        <taxon>Branchiopoda</taxon>
        <taxon>Diplostraca</taxon>
        <taxon>Cladocera</taxon>
        <taxon>Anomopoda</taxon>
        <taxon>Daphniidae</taxon>
        <taxon>Daphnia</taxon>
    </lineage>
</organism>
<dbReference type="OrthoDB" id="440755at2759"/>